<dbReference type="InterPro" id="IPR014165">
    <property type="entry name" value="LigK_PcmE"/>
</dbReference>
<dbReference type="GO" id="GO:0046872">
    <property type="term" value="F:metal ion binding"/>
    <property type="evidence" value="ECO:0007669"/>
    <property type="project" value="UniProtKB-KW"/>
</dbReference>
<name>A0A964T202_9HYPH</name>
<dbReference type="InterPro" id="IPR005493">
    <property type="entry name" value="RraA/RraA-like"/>
</dbReference>
<dbReference type="CDD" id="cd16841">
    <property type="entry name" value="RraA_family"/>
    <property type="match status" value="1"/>
</dbReference>
<keyword evidence="5 9" id="KW-0479">Metal-binding</keyword>
<feature type="binding site" evidence="9">
    <location>
        <begin position="94"/>
        <end position="97"/>
    </location>
    <ligand>
        <name>substrate</name>
    </ligand>
</feature>
<dbReference type="RefSeq" id="WP_205520707.1">
    <property type="nucleotide sequence ID" value="NZ_SPKJ01000008.1"/>
</dbReference>
<organism evidence="10 11">
    <name type="scientific">Propylenella binzhouense</name>
    <dbReference type="NCBI Taxonomy" id="2555902"/>
    <lineage>
        <taxon>Bacteria</taxon>
        <taxon>Pseudomonadati</taxon>
        <taxon>Pseudomonadota</taxon>
        <taxon>Alphaproteobacteria</taxon>
        <taxon>Hyphomicrobiales</taxon>
        <taxon>Propylenellaceae</taxon>
        <taxon>Propylenella</taxon>
    </lineage>
</organism>
<dbReference type="Gene3D" id="3.50.30.40">
    <property type="entry name" value="Ribonuclease E inhibitor RraA/RraA-like"/>
    <property type="match status" value="1"/>
</dbReference>
<dbReference type="GO" id="GO:0072329">
    <property type="term" value="P:monocarboxylic acid catabolic process"/>
    <property type="evidence" value="ECO:0007669"/>
    <property type="project" value="UniProtKB-ARBA"/>
</dbReference>
<dbReference type="GO" id="GO:0047443">
    <property type="term" value="F:4-hydroxy-4-methyl-2-oxoglutarate aldolase activity"/>
    <property type="evidence" value="ECO:0007669"/>
    <property type="project" value="UniProtKB-EC"/>
</dbReference>
<comment type="similarity">
    <text evidence="8">Belongs to the LigK/PcmE family.</text>
</comment>
<evidence type="ECO:0000256" key="9">
    <source>
        <dbReference type="PIRSR" id="PIRSR605493-1"/>
    </source>
</evidence>
<accession>A0A964T202</accession>
<evidence type="ECO:0000256" key="7">
    <source>
        <dbReference type="ARBA" id="ARBA00023239"/>
    </source>
</evidence>
<evidence type="ECO:0000256" key="6">
    <source>
        <dbReference type="ARBA" id="ARBA00022842"/>
    </source>
</evidence>
<dbReference type="InterPro" id="IPR036704">
    <property type="entry name" value="RraA/RraA-like_sf"/>
</dbReference>
<feature type="binding site" evidence="9">
    <location>
        <position position="116"/>
    </location>
    <ligand>
        <name>substrate</name>
    </ligand>
</feature>
<dbReference type="NCBIfam" id="NF006731">
    <property type="entry name" value="PRK09262.1"/>
    <property type="match status" value="1"/>
</dbReference>
<reference evidence="10" key="1">
    <citation type="submission" date="2019-03" db="EMBL/GenBank/DDBJ databases">
        <title>Afifella sp. nov., isolated from activated sludge.</title>
        <authorList>
            <person name="Li Q."/>
            <person name="Liu Y."/>
        </authorList>
    </citation>
    <scope>NUCLEOTIDE SEQUENCE</scope>
    <source>
        <strain evidence="10">L72</strain>
    </source>
</reference>
<gene>
    <name evidence="10" type="primary">ligK</name>
    <name evidence="10" type="ORF">E4O86_04665</name>
</gene>
<dbReference type="SUPFAM" id="SSF89562">
    <property type="entry name" value="RraA-like"/>
    <property type="match status" value="1"/>
</dbReference>
<evidence type="ECO:0000313" key="10">
    <source>
        <dbReference type="EMBL" id="MYZ47003.1"/>
    </source>
</evidence>
<evidence type="ECO:0000256" key="4">
    <source>
        <dbReference type="ARBA" id="ARBA00012213"/>
    </source>
</evidence>
<keyword evidence="11" id="KW-1185">Reference proteome</keyword>
<keyword evidence="7" id="KW-0456">Lyase</keyword>
<keyword evidence="6 9" id="KW-0460">Magnesium</keyword>
<comment type="cofactor">
    <cofactor evidence="2 9">
        <name>Mg(2+)</name>
        <dbReference type="ChEBI" id="CHEBI:18420"/>
    </cofactor>
</comment>
<evidence type="ECO:0000256" key="5">
    <source>
        <dbReference type="ARBA" id="ARBA00022723"/>
    </source>
</evidence>
<dbReference type="PANTHER" id="PTHR33254:SF16">
    <property type="entry name" value="BLR3842 PROTEIN"/>
    <property type="match status" value="1"/>
</dbReference>
<evidence type="ECO:0000256" key="8">
    <source>
        <dbReference type="ARBA" id="ARBA00061585"/>
    </source>
</evidence>
<feature type="binding site" evidence="9">
    <location>
        <position position="117"/>
    </location>
    <ligand>
        <name>Mg(2+)</name>
        <dbReference type="ChEBI" id="CHEBI:18420"/>
    </ligand>
</feature>
<dbReference type="Proteomes" id="UP000773614">
    <property type="component" value="Unassembled WGS sequence"/>
</dbReference>
<dbReference type="NCBIfam" id="TIGR02798">
    <property type="entry name" value="ligK_PcmE"/>
    <property type="match status" value="1"/>
</dbReference>
<dbReference type="EMBL" id="SPKJ01000008">
    <property type="protein sequence ID" value="MYZ47003.1"/>
    <property type="molecule type" value="Genomic_DNA"/>
</dbReference>
<dbReference type="FunFam" id="3.50.30.40:FF:000002">
    <property type="entry name" value="4-carboxy-4-hydroxy-2-oxoadipate aldolase/oxaloacetate decarboxylase"/>
    <property type="match status" value="1"/>
</dbReference>
<evidence type="ECO:0000256" key="3">
    <source>
        <dbReference type="ARBA" id="ARBA00011643"/>
    </source>
</evidence>
<dbReference type="AlphaFoldDB" id="A0A964T202"/>
<evidence type="ECO:0000313" key="11">
    <source>
        <dbReference type="Proteomes" id="UP000773614"/>
    </source>
</evidence>
<dbReference type="GO" id="GO:0042537">
    <property type="term" value="P:benzene-containing compound metabolic process"/>
    <property type="evidence" value="ECO:0007669"/>
    <property type="project" value="UniProtKB-ARBA"/>
</dbReference>
<proteinExistence type="inferred from homology"/>
<comment type="subunit">
    <text evidence="3">Homohexamer.</text>
</comment>
<dbReference type="PANTHER" id="PTHR33254">
    <property type="entry name" value="4-HYDROXY-4-METHYL-2-OXOGLUTARATE ALDOLASE 3-RELATED"/>
    <property type="match status" value="1"/>
</dbReference>
<protein>
    <recommendedName>
        <fullName evidence="4">4-hydroxy-4-methyl-2-oxoglutarate aldolase</fullName>
        <ecNumber evidence="4">4.1.3.17</ecNumber>
    </recommendedName>
</protein>
<evidence type="ECO:0000256" key="2">
    <source>
        <dbReference type="ARBA" id="ARBA00001946"/>
    </source>
</evidence>
<dbReference type="EC" id="4.1.3.17" evidence="4"/>
<evidence type="ECO:0000256" key="1">
    <source>
        <dbReference type="ARBA" id="ARBA00001342"/>
    </source>
</evidence>
<sequence>MGVVVRNIERANPDTITALGELGTATVHEALGRIGLMRPRMRPVYPGARAAGSAVTALCAAGDNWMIHVAVEQVREGDMLVVSTLSPSSDGLFGELLATSLRARGCRGVVLDCGARDVRELAEMQFPVWSTAVSAQGTVKETVGSVNIPITCAEAAVQPGDVIVADDDGVVVVPRKRAEEVLAAARARLDKEAKTRQRLAAGELGLDIYGMRERLGEKGLRYVDGPIDWSAGIGALAGTK</sequence>
<dbReference type="GO" id="GO:0019336">
    <property type="term" value="P:phenol-containing compound catabolic process"/>
    <property type="evidence" value="ECO:0007669"/>
    <property type="project" value="UniProtKB-ARBA"/>
</dbReference>
<comment type="caution">
    <text evidence="10">The sequence shown here is derived from an EMBL/GenBank/DDBJ whole genome shotgun (WGS) entry which is preliminary data.</text>
</comment>
<dbReference type="Pfam" id="PF03737">
    <property type="entry name" value="RraA-like"/>
    <property type="match status" value="1"/>
</dbReference>
<comment type="catalytic activity">
    <reaction evidence="1">
        <text>4-hydroxy-4-methyl-2-oxoglutarate = 2 pyruvate</text>
        <dbReference type="Rhea" id="RHEA:22748"/>
        <dbReference type="ChEBI" id="CHEBI:15361"/>
        <dbReference type="ChEBI" id="CHEBI:58276"/>
        <dbReference type="EC" id="4.1.3.17"/>
    </reaction>
</comment>